<keyword evidence="6" id="KW-0050">Antiport</keyword>
<protein>
    <recommendedName>
        <fullName evidence="6">Na(+)/H(+) antiporter NhaA</fullName>
    </recommendedName>
    <alternativeName>
        <fullName evidence="6">Sodium/proton antiporter NhaA</fullName>
    </alternativeName>
</protein>
<dbReference type="OrthoDB" id="9808135at2"/>
<dbReference type="Pfam" id="PF06965">
    <property type="entry name" value="Na_H_antiport_1"/>
    <property type="match status" value="1"/>
</dbReference>
<name>A0A0E3UXM5_9BACT</name>
<dbReference type="InterPro" id="IPR004670">
    <property type="entry name" value="NhaA"/>
</dbReference>
<feature type="transmembrane region" description="Helical" evidence="6">
    <location>
        <begin position="227"/>
        <end position="256"/>
    </location>
</feature>
<organism evidence="7 8">
    <name type="scientific">Pontibacter korlensis</name>
    <dbReference type="NCBI Taxonomy" id="400092"/>
    <lineage>
        <taxon>Bacteria</taxon>
        <taxon>Pseudomonadati</taxon>
        <taxon>Bacteroidota</taxon>
        <taxon>Cytophagia</taxon>
        <taxon>Cytophagales</taxon>
        <taxon>Hymenobacteraceae</taxon>
        <taxon>Pontibacter</taxon>
    </lineage>
</organism>
<feature type="transmembrane region" description="Helical" evidence="6">
    <location>
        <begin position="419"/>
        <end position="437"/>
    </location>
</feature>
<dbReference type="AlphaFoldDB" id="A0A0E3UXM5"/>
<dbReference type="RefSeq" id="WP_046310986.1">
    <property type="nucleotide sequence ID" value="NZ_CBCSCY010000002.1"/>
</dbReference>
<evidence type="ECO:0000256" key="4">
    <source>
        <dbReference type="ARBA" id="ARBA00022989"/>
    </source>
</evidence>
<dbReference type="PATRIC" id="fig|400092.3.peg.2605"/>
<dbReference type="PANTHER" id="PTHR30341">
    <property type="entry name" value="SODIUM ION/PROTON ANTIPORTER NHAA-RELATED"/>
    <property type="match status" value="1"/>
</dbReference>
<dbReference type="GO" id="GO:0005886">
    <property type="term" value="C:plasma membrane"/>
    <property type="evidence" value="ECO:0007669"/>
    <property type="project" value="UniProtKB-SubCell"/>
</dbReference>
<feature type="transmembrane region" description="Helical" evidence="6">
    <location>
        <begin position="201"/>
        <end position="220"/>
    </location>
</feature>
<proteinExistence type="inferred from homology"/>
<evidence type="ECO:0000256" key="1">
    <source>
        <dbReference type="ARBA" id="ARBA00004429"/>
    </source>
</evidence>
<feature type="transmembrane region" description="Helical" evidence="6">
    <location>
        <begin position="29"/>
        <end position="50"/>
    </location>
</feature>
<keyword evidence="5 6" id="KW-0472">Membrane</keyword>
<dbReference type="KEGG" id="pko:PKOR_11940"/>
<dbReference type="PANTHER" id="PTHR30341:SF0">
    <property type="entry name" value="NA(+)_H(+) ANTIPORTER NHAA"/>
    <property type="match status" value="1"/>
</dbReference>
<evidence type="ECO:0000313" key="7">
    <source>
        <dbReference type="EMBL" id="AKD03706.1"/>
    </source>
</evidence>
<comment type="similarity">
    <text evidence="6">Belongs to the NhaA Na(+)/H(+) (TC 2.A.33) antiporter family.</text>
</comment>
<dbReference type="Gene3D" id="1.20.1530.10">
    <property type="entry name" value="Na+/H+ antiporter like domain"/>
    <property type="match status" value="1"/>
</dbReference>
<dbReference type="GO" id="GO:0006885">
    <property type="term" value="P:regulation of pH"/>
    <property type="evidence" value="ECO:0007669"/>
    <property type="project" value="UniProtKB-UniRule"/>
</dbReference>
<feature type="transmembrane region" description="Helical" evidence="6">
    <location>
        <begin position="142"/>
        <end position="164"/>
    </location>
</feature>
<sequence length="444" mass="47691">MRNDPETDTKTVRLPKELLDRLTKPFEHFLHTGATSSAVLLLATIVALVISNSPWAHVAEQFWEIPAGFQVGSISFARSLREWINDGLMTLFFFLVALELKRELILGEISDPRKAALSVAAALGGMLVPAILYLALQWGQSGVHGWGTVMATDTAFAIGCLAILGSRIPQSLRVFMLSLAIVDDIGAILVVAIGYSSHISWSALALGALGIALIRAMAALGFRGFPLYILVGCFIWFALDTSGVHATITGVILGLMTPARRWVSDERLYAILDQVIAQPGDEQGSGATKNRQTLQVAETAARETLSPVERLEYALHPWVGFVIMPVFALANAGLKLSFDDTDSSVVVAVVAGFTLGKPMGILAFSWLAVRLHLAVRPPDLSWKLIAGGGLLAGIGFTMALFIANLAFSESLVESAKAGILLASVFSAVAGLALLRWWPVHERRP</sequence>
<dbReference type="Proteomes" id="UP000033109">
    <property type="component" value="Chromosome"/>
</dbReference>
<reference evidence="7 8" key="1">
    <citation type="journal article" date="2015" name="Sci. Rep.">
        <title>Unraveling adaptation of Pontibacter korlensis to radiation and infertility in desert through complete genome and comparative transcriptomic analysis.</title>
        <authorList>
            <person name="Dai J."/>
            <person name="Dai W."/>
            <person name="Qiu C."/>
            <person name="Yang Z."/>
            <person name="Zhang Y."/>
            <person name="Zhou M."/>
            <person name="Zhang L."/>
            <person name="Fang C."/>
            <person name="Gao Q."/>
            <person name="Yang Q."/>
            <person name="Li X."/>
            <person name="Wang Z."/>
            <person name="Wang Z."/>
            <person name="Jia Z."/>
            <person name="Chen X."/>
        </authorList>
    </citation>
    <scope>NUCLEOTIDE SEQUENCE [LARGE SCALE GENOMIC DNA]</scope>
    <source>
        <strain evidence="7 8">X14-1T</strain>
    </source>
</reference>
<gene>
    <name evidence="6" type="primary">nhaA</name>
    <name evidence="7" type="ORF">PKOR_11940</name>
</gene>
<keyword evidence="6" id="KW-0406">Ion transport</keyword>
<comment type="function">
    <text evidence="6">Na(+)/H(+) antiporter that extrudes sodium in exchange for external protons.</text>
</comment>
<dbReference type="HAMAP" id="MF_01844">
    <property type="entry name" value="NhaA"/>
    <property type="match status" value="1"/>
</dbReference>
<evidence type="ECO:0000256" key="6">
    <source>
        <dbReference type="HAMAP-Rule" id="MF_01844"/>
    </source>
</evidence>
<dbReference type="STRING" id="400092.PKOR_11940"/>
<keyword evidence="8" id="KW-1185">Reference proteome</keyword>
<dbReference type="InterPro" id="IPR023171">
    <property type="entry name" value="Na/H_antiporter_dom_sf"/>
</dbReference>
<evidence type="ECO:0000256" key="2">
    <source>
        <dbReference type="ARBA" id="ARBA00022475"/>
    </source>
</evidence>
<dbReference type="HOGENOM" id="CLU_015803_1_2_10"/>
<feature type="transmembrane region" description="Helical" evidence="6">
    <location>
        <begin position="115"/>
        <end position="136"/>
    </location>
</feature>
<keyword evidence="2 6" id="KW-1003">Cell membrane</keyword>
<keyword evidence="6" id="KW-0739">Sodium transport</keyword>
<keyword evidence="4 6" id="KW-1133">Transmembrane helix</keyword>
<evidence type="ECO:0000256" key="5">
    <source>
        <dbReference type="ARBA" id="ARBA00023136"/>
    </source>
</evidence>
<evidence type="ECO:0000256" key="3">
    <source>
        <dbReference type="ARBA" id="ARBA00022692"/>
    </source>
</evidence>
<keyword evidence="6" id="KW-0813">Transport</keyword>
<dbReference type="EMBL" id="CP009621">
    <property type="protein sequence ID" value="AKD03706.1"/>
    <property type="molecule type" value="Genomic_DNA"/>
</dbReference>
<evidence type="ECO:0000313" key="8">
    <source>
        <dbReference type="Proteomes" id="UP000033109"/>
    </source>
</evidence>
<comment type="catalytic activity">
    <reaction evidence="6">
        <text>Na(+)(in) + 2 H(+)(out) = Na(+)(out) + 2 H(+)(in)</text>
        <dbReference type="Rhea" id="RHEA:29251"/>
        <dbReference type="ChEBI" id="CHEBI:15378"/>
        <dbReference type="ChEBI" id="CHEBI:29101"/>
    </reaction>
</comment>
<keyword evidence="3 6" id="KW-0812">Transmembrane</keyword>
<dbReference type="GO" id="GO:0015385">
    <property type="term" value="F:sodium:proton antiporter activity"/>
    <property type="evidence" value="ECO:0007669"/>
    <property type="project" value="UniProtKB-UniRule"/>
</dbReference>
<feature type="transmembrane region" description="Helical" evidence="6">
    <location>
        <begin position="384"/>
        <end position="407"/>
    </location>
</feature>
<comment type="subcellular location">
    <subcellularLocation>
        <location evidence="1">Cell inner membrane</location>
        <topology evidence="1">Multi-pass membrane protein</topology>
    </subcellularLocation>
    <subcellularLocation>
        <location evidence="6">Cell membrane</location>
        <topology evidence="6">Multi-pass membrane protein</topology>
    </subcellularLocation>
</comment>
<feature type="transmembrane region" description="Helical" evidence="6">
    <location>
        <begin position="346"/>
        <end position="369"/>
    </location>
</feature>
<dbReference type="NCBIfam" id="TIGR00773">
    <property type="entry name" value="NhaA"/>
    <property type="match status" value="1"/>
</dbReference>
<feature type="transmembrane region" description="Helical" evidence="6">
    <location>
        <begin position="176"/>
        <end position="195"/>
    </location>
</feature>
<keyword evidence="6" id="KW-0915">Sodium</keyword>
<accession>A0A0E3UXM5</accession>